<reference evidence="2" key="1">
    <citation type="journal article" date="2019" name="Int. J. Syst. Evol. Microbiol.">
        <title>The Global Catalogue of Microorganisms (GCM) 10K type strain sequencing project: providing services to taxonomists for standard genome sequencing and annotation.</title>
        <authorList>
            <consortium name="The Broad Institute Genomics Platform"/>
            <consortium name="The Broad Institute Genome Sequencing Center for Infectious Disease"/>
            <person name="Wu L."/>
            <person name="Ma J."/>
        </authorList>
    </citation>
    <scope>NUCLEOTIDE SEQUENCE [LARGE SCALE GENOMIC DNA]</scope>
    <source>
        <strain evidence="2">JCM 17459</strain>
    </source>
</reference>
<name>A0ABP8ERY9_9MICO</name>
<dbReference type="EMBL" id="BAABBA010000004">
    <property type="protein sequence ID" value="GAA4286703.1"/>
    <property type="molecule type" value="Genomic_DNA"/>
</dbReference>
<keyword evidence="2" id="KW-1185">Reference proteome</keyword>
<dbReference type="Proteomes" id="UP001499841">
    <property type="component" value="Unassembled WGS sequence"/>
</dbReference>
<gene>
    <name evidence="1" type="ORF">GCM10022262_10620</name>
</gene>
<evidence type="ECO:0000313" key="1">
    <source>
        <dbReference type="EMBL" id="GAA4286703.1"/>
    </source>
</evidence>
<evidence type="ECO:0008006" key="3">
    <source>
        <dbReference type="Google" id="ProtNLM"/>
    </source>
</evidence>
<comment type="caution">
    <text evidence="1">The sequence shown here is derived from an EMBL/GenBank/DDBJ whole genome shotgun (WGS) entry which is preliminary data.</text>
</comment>
<sequence>MDRASRRRAAELLRRRAVLGVFTLRMALEAGFSRGAVRHRRVTGAWSHVVGTAFVDMEAPALDDVRRRAVGASLCWPSSVVCLRTAALLHGMPVGDDGATHVIVTGGRRPTLGLTPHFFDVPGGHVRRMLSFRVTSPRRTAIDCLAHFSFGEAERLMAWVRTRDILTLDDLSAAVDERAGQPGVTQLRRLLTLTAGGGLS</sequence>
<proteinExistence type="predicted"/>
<evidence type="ECO:0000313" key="2">
    <source>
        <dbReference type="Proteomes" id="UP001499841"/>
    </source>
</evidence>
<protein>
    <recommendedName>
        <fullName evidence="3">AbiEi antitoxin C-terminal domain-containing protein</fullName>
    </recommendedName>
</protein>
<accession>A0ABP8ERY9</accession>
<organism evidence="1 2">
    <name type="scientific">Georgenia daeguensis</name>
    <dbReference type="NCBI Taxonomy" id="908355"/>
    <lineage>
        <taxon>Bacteria</taxon>
        <taxon>Bacillati</taxon>
        <taxon>Actinomycetota</taxon>
        <taxon>Actinomycetes</taxon>
        <taxon>Micrococcales</taxon>
        <taxon>Bogoriellaceae</taxon>
        <taxon>Georgenia</taxon>
    </lineage>
</organism>